<keyword evidence="1" id="KW-0812">Transmembrane</keyword>
<evidence type="ECO:0000259" key="3">
    <source>
        <dbReference type="PROSITE" id="PS51752"/>
    </source>
</evidence>
<feature type="signal peptide" evidence="2">
    <location>
        <begin position="1"/>
        <end position="23"/>
    </location>
</feature>
<evidence type="ECO:0000256" key="2">
    <source>
        <dbReference type="SAM" id="SignalP"/>
    </source>
</evidence>
<name>A0A3S4AQ82_9PEZI</name>
<dbReference type="SUPFAM" id="SSF51101">
    <property type="entry name" value="Mannose-binding lectins"/>
    <property type="match status" value="1"/>
</dbReference>
<protein>
    <submittedName>
        <fullName evidence="4">Fde1cf48-6741-42b3-8d27-fa21cd72a6f0</fullName>
    </submittedName>
</protein>
<dbReference type="EMBL" id="OUUZ01000003">
    <property type="protein sequence ID" value="SPQ20218.1"/>
    <property type="molecule type" value="Genomic_DNA"/>
</dbReference>
<gene>
    <name evidence="4" type="ORF">TT172_LOCUS2637</name>
</gene>
<dbReference type="AlphaFoldDB" id="A0A3S4AQ82"/>
<accession>A0A3S4AQ82</accession>
<feature type="domain" description="Jacalin-type lectin" evidence="3">
    <location>
        <begin position="98"/>
        <end position="243"/>
    </location>
</feature>
<reference evidence="4 5" key="1">
    <citation type="submission" date="2018-04" db="EMBL/GenBank/DDBJ databases">
        <authorList>
            <person name="Huttner S."/>
            <person name="Dainat J."/>
        </authorList>
    </citation>
    <scope>NUCLEOTIDE SEQUENCE [LARGE SCALE GENOMIC DNA]</scope>
</reference>
<keyword evidence="2" id="KW-0732">Signal</keyword>
<feature type="chain" id="PRO_5018623476" evidence="2">
    <location>
        <begin position="24"/>
        <end position="427"/>
    </location>
</feature>
<dbReference type="CDD" id="cd20231">
    <property type="entry name" value="PFM_jacalin-like"/>
    <property type="match status" value="1"/>
</dbReference>
<dbReference type="Gene3D" id="2.100.10.30">
    <property type="entry name" value="Jacalin-like lectin domain"/>
    <property type="match status" value="1"/>
</dbReference>
<dbReference type="Gene3D" id="2.170.15.10">
    <property type="entry name" value="Proaerolysin, chain A, domain 3"/>
    <property type="match status" value="1"/>
</dbReference>
<proteinExistence type="predicted"/>
<keyword evidence="1" id="KW-1133">Transmembrane helix</keyword>
<dbReference type="Proteomes" id="UP000289323">
    <property type="component" value="Unassembled WGS sequence"/>
</dbReference>
<dbReference type="Pfam" id="PF01419">
    <property type="entry name" value="Jacalin"/>
    <property type="match status" value="1"/>
</dbReference>
<feature type="transmembrane region" description="Helical" evidence="1">
    <location>
        <begin position="69"/>
        <end position="88"/>
    </location>
</feature>
<dbReference type="InterPro" id="IPR036404">
    <property type="entry name" value="Jacalin-like_lectin_dom_sf"/>
</dbReference>
<dbReference type="InterPro" id="IPR001229">
    <property type="entry name" value="Jacalin-like_lectin_dom"/>
</dbReference>
<sequence>MERRSAAAFVGPLTFLALTTLFALPTPCGELRSVHPATSVFALSLLGSFSCICWGALQDSSSLPSITGSASLSPVVALFALSLFTGAARAAPWSADVCATPVAVGSSSGGNPFTILGEAGSTVSKVRFYRNNGQVGYLRGLVVFFSDGLQMRAGVRKDQFSDLIFGDGELVTSMTLWKIGWPGNSTVRVARIDVSTDSQTWGYGVDNTGQLSATAVDVASGVLVGFQGRAGDDLDQLAAIFLKKTSSSTVDNIVFERFGPQDGLTLVTLREGTATWNGTDYSWTFSGSETREASTTFTTGSSNSINMGTTFRAAVPFLESGISAGWTGGATESHESHSNNEANLGWSVTISLSSTNPGVSCVARVWEGRLNVGWTGIQTIVVDGRVWSYPVSGIMTRVACGKVDTDCRPLFSSSLPADNVWDGFWET</sequence>
<keyword evidence="1" id="KW-0472">Membrane</keyword>
<evidence type="ECO:0000313" key="5">
    <source>
        <dbReference type="Proteomes" id="UP000289323"/>
    </source>
</evidence>
<feature type="transmembrane region" description="Helical" evidence="1">
    <location>
        <begin position="39"/>
        <end position="57"/>
    </location>
</feature>
<organism evidence="4 5">
    <name type="scientific">Thermothielavioides terrestris</name>
    <dbReference type="NCBI Taxonomy" id="2587410"/>
    <lineage>
        <taxon>Eukaryota</taxon>
        <taxon>Fungi</taxon>
        <taxon>Dikarya</taxon>
        <taxon>Ascomycota</taxon>
        <taxon>Pezizomycotina</taxon>
        <taxon>Sordariomycetes</taxon>
        <taxon>Sordariomycetidae</taxon>
        <taxon>Sordariales</taxon>
        <taxon>Chaetomiaceae</taxon>
        <taxon>Thermothielavioides</taxon>
    </lineage>
</organism>
<evidence type="ECO:0000256" key="1">
    <source>
        <dbReference type="SAM" id="Phobius"/>
    </source>
</evidence>
<evidence type="ECO:0000313" key="4">
    <source>
        <dbReference type="EMBL" id="SPQ20218.1"/>
    </source>
</evidence>
<dbReference type="PROSITE" id="PS51752">
    <property type="entry name" value="JACALIN_LECTIN"/>
    <property type="match status" value="1"/>
</dbReference>